<accession>A0A919AX32</accession>
<keyword evidence="1" id="KW-1133">Transmembrane helix</keyword>
<reference evidence="2" key="2">
    <citation type="submission" date="2020-09" db="EMBL/GenBank/DDBJ databases">
        <authorList>
            <person name="Sun Q."/>
            <person name="Kim S."/>
        </authorList>
    </citation>
    <scope>NUCLEOTIDE SEQUENCE</scope>
    <source>
        <strain evidence="2">KCTC 42590</strain>
    </source>
</reference>
<proteinExistence type="predicted"/>
<name>A0A919AX32_9PROT</name>
<comment type="caution">
    <text evidence="2">The sequence shown here is derived from an EMBL/GenBank/DDBJ whole genome shotgun (WGS) entry which is preliminary data.</text>
</comment>
<evidence type="ECO:0000313" key="3">
    <source>
        <dbReference type="Proteomes" id="UP000630923"/>
    </source>
</evidence>
<sequence length="364" mass="40261">MGSSAEEEAREALSAELAGEPGIFMTEEGFRAPVSSLQTSVILTFLQCIILLFAPAYPFLAAITSMMLFLSWMRSIDNQKAPFTWLLGRQFTANLTASKGKGSNLVLVISNLEPRRIQWHPHWLTRFTQHHMMMFIVLLGLMPSLVSWLLFMDVYIPAVLVWLLTAALLIVLGYTVYSVTVASSASKQADMSIAGAVAIVRRLWRDMPDDTEVRLLISTGRSSGFLGTQHYLDQHREEFEGRSVYVLNVDMLKGNSVAFSRTYGSLSPVHENGIMVQTASLLAGNKLFPKIQACTKLGYSFDSIWFTRAGMTSVTITSGYLNANAAPPSTSEEKLETVSILIEYGEAVVRSALTLQSAKERSHD</sequence>
<reference evidence="2" key="1">
    <citation type="journal article" date="2014" name="Int. J. Syst. Evol. Microbiol.">
        <title>Complete genome sequence of Corynebacterium casei LMG S-19264T (=DSM 44701T), isolated from a smear-ripened cheese.</title>
        <authorList>
            <consortium name="US DOE Joint Genome Institute (JGI-PGF)"/>
            <person name="Walter F."/>
            <person name="Albersmeier A."/>
            <person name="Kalinowski J."/>
            <person name="Ruckert C."/>
        </authorList>
    </citation>
    <scope>NUCLEOTIDE SEQUENCE</scope>
    <source>
        <strain evidence="2">KCTC 42590</strain>
    </source>
</reference>
<evidence type="ECO:0008006" key="4">
    <source>
        <dbReference type="Google" id="ProtNLM"/>
    </source>
</evidence>
<feature type="transmembrane region" description="Helical" evidence="1">
    <location>
        <begin position="41"/>
        <end position="70"/>
    </location>
</feature>
<feature type="transmembrane region" description="Helical" evidence="1">
    <location>
        <begin position="132"/>
        <end position="150"/>
    </location>
</feature>
<keyword evidence="1" id="KW-0812">Transmembrane</keyword>
<dbReference type="Gene3D" id="3.40.630.10">
    <property type="entry name" value="Zn peptidases"/>
    <property type="match status" value="1"/>
</dbReference>
<keyword evidence="3" id="KW-1185">Reference proteome</keyword>
<keyword evidence="1" id="KW-0472">Membrane</keyword>
<feature type="transmembrane region" description="Helical" evidence="1">
    <location>
        <begin position="156"/>
        <end position="177"/>
    </location>
</feature>
<evidence type="ECO:0000313" key="2">
    <source>
        <dbReference type="EMBL" id="GHF27254.1"/>
    </source>
</evidence>
<gene>
    <name evidence="2" type="ORF">GCM10017044_22880</name>
</gene>
<organism evidence="2 3">
    <name type="scientific">Kordiimonas sediminis</name>
    <dbReference type="NCBI Taxonomy" id="1735581"/>
    <lineage>
        <taxon>Bacteria</taxon>
        <taxon>Pseudomonadati</taxon>
        <taxon>Pseudomonadota</taxon>
        <taxon>Alphaproteobacteria</taxon>
        <taxon>Kordiimonadales</taxon>
        <taxon>Kordiimonadaceae</taxon>
        <taxon>Kordiimonas</taxon>
    </lineage>
</organism>
<dbReference type="EMBL" id="BNCI01000002">
    <property type="protein sequence ID" value="GHF27254.1"/>
    <property type="molecule type" value="Genomic_DNA"/>
</dbReference>
<dbReference type="SUPFAM" id="SSF53187">
    <property type="entry name" value="Zn-dependent exopeptidases"/>
    <property type="match status" value="1"/>
</dbReference>
<dbReference type="Proteomes" id="UP000630923">
    <property type="component" value="Unassembled WGS sequence"/>
</dbReference>
<evidence type="ECO:0000256" key="1">
    <source>
        <dbReference type="SAM" id="Phobius"/>
    </source>
</evidence>
<dbReference type="AlphaFoldDB" id="A0A919AX32"/>
<protein>
    <recommendedName>
        <fullName evidence="4">Peptidase M28 domain-containing protein</fullName>
    </recommendedName>
</protein>